<dbReference type="Proteomes" id="UP001157961">
    <property type="component" value="Unassembled WGS sequence"/>
</dbReference>
<reference evidence="1 2" key="1">
    <citation type="submission" date="2017-05" db="EMBL/GenBank/DDBJ databases">
        <authorList>
            <person name="Varghese N."/>
            <person name="Submissions S."/>
        </authorList>
    </citation>
    <scope>NUCLEOTIDE SEQUENCE [LARGE SCALE GENOMIC DNA]</scope>
    <source>
        <strain evidence="1 2">DSM 29734</strain>
    </source>
</reference>
<comment type="caution">
    <text evidence="1">The sequence shown here is derived from an EMBL/GenBank/DDBJ whole genome shotgun (WGS) entry which is preliminary data.</text>
</comment>
<proteinExistence type="predicted"/>
<evidence type="ECO:0000313" key="2">
    <source>
        <dbReference type="Proteomes" id="UP001157961"/>
    </source>
</evidence>
<feature type="non-terminal residue" evidence="1">
    <location>
        <position position="32"/>
    </location>
</feature>
<name>A0ABY1PMK5_9RHOB</name>
<sequence>MNDQHFMFMDDSEQWLQDVIANHYEEACERVS</sequence>
<gene>
    <name evidence="1" type="ORF">SAMN06265373_1291</name>
</gene>
<organism evidence="1 2">
    <name type="scientific">Shimia sagamensis</name>
    <dbReference type="NCBI Taxonomy" id="1566352"/>
    <lineage>
        <taxon>Bacteria</taxon>
        <taxon>Pseudomonadati</taxon>
        <taxon>Pseudomonadota</taxon>
        <taxon>Alphaproteobacteria</taxon>
        <taxon>Rhodobacterales</taxon>
        <taxon>Roseobacteraceae</taxon>
    </lineage>
</organism>
<dbReference type="EMBL" id="FXTY01000029">
    <property type="protein sequence ID" value="SMP37240.1"/>
    <property type="molecule type" value="Genomic_DNA"/>
</dbReference>
<accession>A0ABY1PMK5</accession>
<keyword evidence="2" id="KW-1185">Reference proteome</keyword>
<protein>
    <submittedName>
        <fullName evidence="1">Uncharacterized protein</fullName>
    </submittedName>
</protein>
<evidence type="ECO:0000313" key="1">
    <source>
        <dbReference type="EMBL" id="SMP37240.1"/>
    </source>
</evidence>